<protein>
    <submittedName>
        <fullName evidence="1">Uncharacterized protein</fullName>
    </submittedName>
</protein>
<dbReference type="EMBL" id="JACBZF010000002">
    <property type="protein sequence ID" value="NYH95087.1"/>
    <property type="molecule type" value="Genomic_DNA"/>
</dbReference>
<organism evidence="1 2">
    <name type="scientific">Novosphingobium marinum</name>
    <dbReference type="NCBI Taxonomy" id="1514948"/>
    <lineage>
        <taxon>Bacteria</taxon>
        <taxon>Pseudomonadati</taxon>
        <taxon>Pseudomonadota</taxon>
        <taxon>Alphaproteobacteria</taxon>
        <taxon>Sphingomonadales</taxon>
        <taxon>Sphingomonadaceae</taxon>
        <taxon>Novosphingobium</taxon>
    </lineage>
</organism>
<sequence length="250" mass="27644">MGFSAIADIDSHYAARRIFEVGEAIASGRKVRKSMEIDTLQFRQDVLAWRDEILIAAAAQINRAAIESREHFETLLPFASFKDALWDPDAFATLYIDPQMLERTEMSLKRILVDSAQKLSSLNPELDGFANAMIEATEQIAFPECKSVDEQGANLRQSDIEDSRSSSERAEGLSAKLGHLGRTIGKRIARTSENVGVLVRDRAGVHARLRQAAAQRIDHAWMGEGKAPRSVLSQVALMVDEVASHARLVS</sequence>
<evidence type="ECO:0000313" key="1">
    <source>
        <dbReference type="EMBL" id="NYH95087.1"/>
    </source>
</evidence>
<dbReference type="AlphaFoldDB" id="A0A7Y9XV66"/>
<dbReference type="Proteomes" id="UP000522081">
    <property type="component" value="Unassembled WGS sequence"/>
</dbReference>
<name>A0A7Y9XV66_9SPHN</name>
<comment type="caution">
    <text evidence="1">The sequence shown here is derived from an EMBL/GenBank/DDBJ whole genome shotgun (WGS) entry which is preliminary data.</text>
</comment>
<reference evidence="1 2" key="1">
    <citation type="submission" date="2020-07" db="EMBL/GenBank/DDBJ databases">
        <title>Genomic Encyclopedia of Type Strains, Phase IV (KMG-IV): sequencing the most valuable type-strain genomes for metagenomic binning, comparative biology and taxonomic classification.</title>
        <authorList>
            <person name="Goeker M."/>
        </authorList>
    </citation>
    <scope>NUCLEOTIDE SEQUENCE [LARGE SCALE GENOMIC DNA]</scope>
    <source>
        <strain evidence="1 2">DSM 29043</strain>
    </source>
</reference>
<proteinExistence type="predicted"/>
<keyword evidence="2" id="KW-1185">Reference proteome</keyword>
<dbReference type="RefSeq" id="WP_179406971.1">
    <property type="nucleotide sequence ID" value="NZ_JACBZF010000002.1"/>
</dbReference>
<evidence type="ECO:0000313" key="2">
    <source>
        <dbReference type="Proteomes" id="UP000522081"/>
    </source>
</evidence>
<accession>A0A7Y9XV66</accession>
<gene>
    <name evidence="1" type="ORF">FHS75_001406</name>
</gene>